<evidence type="ECO:0000313" key="3">
    <source>
        <dbReference type="Proteomes" id="UP001307889"/>
    </source>
</evidence>
<name>A0ABN7B7B8_9HEMI</name>
<reference evidence="2 3" key="1">
    <citation type="submission" date="2023-09" db="EMBL/GenBank/DDBJ databases">
        <title>Nesidiocoris tenuis whole genome shotgun sequence.</title>
        <authorList>
            <person name="Shibata T."/>
            <person name="Shimoda M."/>
            <person name="Kobayashi T."/>
            <person name="Uehara T."/>
        </authorList>
    </citation>
    <scope>NUCLEOTIDE SEQUENCE [LARGE SCALE GENOMIC DNA]</scope>
    <source>
        <strain evidence="2 3">Japan</strain>
    </source>
</reference>
<sequence length="477" mass="52080">MGQLYSKLNQLVMNDVDTVLDPDYPRQKLETTFTTPARPLLIRLPDPRSATQNIDRTPILVPAAHLPVDGTPKSSKVPLRARYLETDLDDVIGVEQESTEKQNDAIATDKKADTPCETIDNEKPANAPEVHTDDKKNESLLDSFTSSTPCKGNANSRQFDAVDIVESILDEVLDRTNSKSELRFSDTGHIEVMTSDLTLDEKQVSSAEEAVADQKSAEVDEIVITFRDVSGLTEEGSVLEEVSDSLFGNWSGVGGGDRSAGVHCLDLSDRQQLAMSTPARPSPSQTVRSAVDDSELDSPLKRVHVQLNDLLAQEDIALEDDTLSELPPWRHPEVEPTELSDSLIVHRDTSEYGSTSTNDDSLLVSSPEPRTLQESNKNNGLYTPQKIVHTAKLGIRTPLGDVSTNSPIRHQNLAMLAKGDGRPWKNARDVRHKLGLDAENTPPHSSAPPTSVQSAPGKIRSKTAKGAPKWANDSIVI</sequence>
<accession>A0ABN7B7B8</accession>
<protein>
    <submittedName>
        <fullName evidence="2">Uncharacterized protein</fullName>
    </submittedName>
</protein>
<evidence type="ECO:0000256" key="1">
    <source>
        <dbReference type="SAM" id="MobiDB-lite"/>
    </source>
</evidence>
<dbReference type="EMBL" id="AP028919">
    <property type="protein sequence ID" value="BET00282.1"/>
    <property type="molecule type" value="Genomic_DNA"/>
</dbReference>
<evidence type="ECO:0000313" key="2">
    <source>
        <dbReference type="EMBL" id="BET00282.1"/>
    </source>
</evidence>
<proteinExistence type="predicted"/>
<feature type="compositionally biased region" description="Polar residues" evidence="1">
    <location>
        <begin position="351"/>
        <end position="364"/>
    </location>
</feature>
<feature type="compositionally biased region" description="Polar residues" evidence="1">
    <location>
        <begin position="442"/>
        <end position="454"/>
    </location>
</feature>
<feature type="region of interest" description="Disordered" evidence="1">
    <location>
        <begin position="436"/>
        <end position="477"/>
    </location>
</feature>
<keyword evidence="3" id="KW-1185">Reference proteome</keyword>
<feature type="region of interest" description="Disordered" evidence="1">
    <location>
        <begin position="323"/>
        <end position="380"/>
    </location>
</feature>
<feature type="region of interest" description="Disordered" evidence="1">
    <location>
        <begin position="274"/>
        <end position="295"/>
    </location>
</feature>
<organism evidence="2 3">
    <name type="scientific">Nesidiocoris tenuis</name>
    <dbReference type="NCBI Taxonomy" id="355587"/>
    <lineage>
        <taxon>Eukaryota</taxon>
        <taxon>Metazoa</taxon>
        <taxon>Ecdysozoa</taxon>
        <taxon>Arthropoda</taxon>
        <taxon>Hexapoda</taxon>
        <taxon>Insecta</taxon>
        <taxon>Pterygota</taxon>
        <taxon>Neoptera</taxon>
        <taxon>Paraneoptera</taxon>
        <taxon>Hemiptera</taxon>
        <taxon>Heteroptera</taxon>
        <taxon>Panheteroptera</taxon>
        <taxon>Cimicomorpha</taxon>
        <taxon>Miridae</taxon>
        <taxon>Dicyphina</taxon>
        <taxon>Nesidiocoris</taxon>
    </lineage>
</organism>
<gene>
    <name evidence="2" type="ORF">NTJ_13098</name>
</gene>
<dbReference type="Proteomes" id="UP001307889">
    <property type="component" value="Chromosome 11"/>
</dbReference>